<protein>
    <submittedName>
        <fullName evidence="1">TIGR00375 family protein</fullName>
    </submittedName>
</protein>
<dbReference type="SUPFAM" id="SSF89550">
    <property type="entry name" value="PHP domain-like"/>
    <property type="match status" value="1"/>
</dbReference>
<reference evidence="1 2" key="1">
    <citation type="submission" date="2021-04" db="EMBL/GenBank/DDBJ databases">
        <title>Metabacillus sp. strain KIGAM252 whole genome sequence.</title>
        <authorList>
            <person name="Seo M.-J."/>
            <person name="Cho E.-S."/>
            <person name="Hwang C.Y."/>
            <person name="Yoon D.J."/>
        </authorList>
    </citation>
    <scope>NUCLEOTIDE SEQUENCE [LARGE SCALE GENOMIC DNA]</scope>
    <source>
        <strain evidence="1 2">KIGAM252</strain>
    </source>
</reference>
<dbReference type="InterPro" id="IPR010994">
    <property type="entry name" value="RuvA_2-like"/>
</dbReference>
<gene>
    <name evidence="1" type="ORF">J9317_12060</name>
</gene>
<dbReference type="SUPFAM" id="SSF47781">
    <property type="entry name" value="RuvA domain 2-like"/>
    <property type="match status" value="1"/>
</dbReference>
<dbReference type="RefSeq" id="WP_211558923.1">
    <property type="nucleotide sequence ID" value="NZ_JAGVRK010000001.1"/>
</dbReference>
<organism evidence="1 2">
    <name type="scientific">Metabacillus flavus</name>
    <dbReference type="NCBI Taxonomy" id="2823519"/>
    <lineage>
        <taxon>Bacteria</taxon>
        <taxon>Bacillati</taxon>
        <taxon>Bacillota</taxon>
        <taxon>Bacilli</taxon>
        <taxon>Bacillales</taxon>
        <taxon>Bacillaceae</taxon>
        <taxon>Metabacillus</taxon>
    </lineage>
</organism>
<name>A0ABS5LGK8_9BACI</name>
<dbReference type="EMBL" id="JAGVRK010000001">
    <property type="protein sequence ID" value="MBS2969499.1"/>
    <property type="molecule type" value="Genomic_DNA"/>
</dbReference>
<dbReference type="Gene3D" id="3.20.20.140">
    <property type="entry name" value="Metal-dependent hydrolases"/>
    <property type="match status" value="1"/>
</dbReference>
<dbReference type="PANTHER" id="PTHR40084:SF1">
    <property type="entry name" value="PHOSPHOTRANSFERASE"/>
    <property type="match status" value="1"/>
</dbReference>
<evidence type="ECO:0000313" key="2">
    <source>
        <dbReference type="Proteomes" id="UP000682403"/>
    </source>
</evidence>
<dbReference type="CDD" id="cd19067">
    <property type="entry name" value="PfuEndoQ-like"/>
    <property type="match status" value="1"/>
</dbReference>
<dbReference type="PANTHER" id="PTHR40084">
    <property type="entry name" value="PHOSPHOHYDROLASE, PHP FAMILY"/>
    <property type="match status" value="1"/>
</dbReference>
<proteinExistence type="predicted"/>
<dbReference type="InterPro" id="IPR016195">
    <property type="entry name" value="Pol/histidinol_Pase-like"/>
</dbReference>
<comment type="caution">
    <text evidence="1">The sequence shown here is derived from an EMBL/GenBank/DDBJ whole genome shotgun (WGS) entry which is preliminary data.</text>
</comment>
<dbReference type="Proteomes" id="UP000682403">
    <property type="component" value="Unassembled WGS sequence"/>
</dbReference>
<dbReference type="Gene3D" id="1.10.150.20">
    <property type="entry name" value="5' to 3' exonuclease, C-terminal subdomain"/>
    <property type="match status" value="1"/>
</dbReference>
<evidence type="ECO:0000313" key="1">
    <source>
        <dbReference type="EMBL" id="MBS2969499.1"/>
    </source>
</evidence>
<sequence>MKEFFADLHVHIGSSMSGKPVKITASRALTLSSVLAAASEEKGMDIIGIIDAHVPEVLEEADHLLETGACIELDGGGIRFQNTTLILGSELEIYDETCSGPIHVLVYFPHLKTMKEFSVWISQYMKNNTLSSQRIYAPGKVLQLKVKELGGLFIPAHIFTPFKSLYGRGVKKSLTEVFDPSLIDAVELGLSADTEMASAISELDVYPFVTNSDAHSTGKIAREYQKLRLMEPSYKELVLALKNENGRTILANYGLNPLLGKYHHTVCEGCGAAVTYEVKVCPRCHSRKVVKGVSDRLKDLADSPVNINTRPPYIHQVPLQFLPGVGPKTLVKLKDHFGTEMDILHRVSKDELARAVPAKIAELIANARSGRLAIFGGGGGVYGKVDRT</sequence>
<accession>A0ABS5LGK8</accession>
<keyword evidence="2" id="KW-1185">Reference proteome</keyword>